<protein>
    <submittedName>
        <fullName evidence="1">Uncharacterized protein</fullName>
    </submittedName>
</protein>
<proteinExistence type="predicted"/>
<sequence>MAAWMYYVERGQRQRIPYSRSLLPRAPLICTFHREKPQENRRADESVTIWRH</sequence>
<dbReference type="EMBL" id="GBRH01199147">
    <property type="protein sequence ID" value="JAD98748.1"/>
    <property type="molecule type" value="Transcribed_RNA"/>
</dbReference>
<evidence type="ECO:0000313" key="1">
    <source>
        <dbReference type="EMBL" id="JAD98748.1"/>
    </source>
</evidence>
<dbReference type="AlphaFoldDB" id="A0A0A9EIB3"/>
<organism evidence="1">
    <name type="scientific">Arundo donax</name>
    <name type="common">Giant reed</name>
    <name type="synonym">Donax arundinaceus</name>
    <dbReference type="NCBI Taxonomy" id="35708"/>
    <lineage>
        <taxon>Eukaryota</taxon>
        <taxon>Viridiplantae</taxon>
        <taxon>Streptophyta</taxon>
        <taxon>Embryophyta</taxon>
        <taxon>Tracheophyta</taxon>
        <taxon>Spermatophyta</taxon>
        <taxon>Magnoliopsida</taxon>
        <taxon>Liliopsida</taxon>
        <taxon>Poales</taxon>
        <taxon>Poaceae</taxon>
        <taxon>PACMAD clade</taxon>
        <taxon>Arundinoideae</taxon>
        <taxon>Arundineae</taxon>
        <taxon>Arundo</taxon>
    </lineage>
</organism>
<reference evidence="1" key="2">
    <citation type="journal article" date="2015" name="Data Brief">
        <title>Shoot transcriptome of the giant reed, Arundo donax.</title>
        <authorList>
            <person name="Barrero R.A."/>
            <person name="Guerrero F.D."/>
            <person name="Moolhuijzen P."/>
            <person name="Goolsby J.A."/>
            <person name="Tidwell J."/>
            <person name="Bellgard S.E."/>
            <person name="Bellgard M.I."/>
        </authorList>
    </citation>
    <scope>NUCLEOTIDE SEQUENCE</scope>
    <source>
        <tissue evidence="1">Shoot tissue taken approximately 20 cm above the soil surface</tissue>
    </source>
</reference>
<accession>A0A0A9EIB3</accession>
<reference evidence="1" key="1">
    <citation type="submission" date="2014-09" db="EMBL/GenBank/DDBJ databases">
        <authorList>
            <person name="Magalhaes I.L.F."/>
            <person name="Oliveira U."/>
            <person name="Santos F.R."/>
            <person name="Vidigal T.H.D.A."/>
            <person name="Brescovit A.D."/>
            <person name="Santos A.J."/>
        </authorList>
    </citation>
    <scope>NUCLEOTIDE SEQUENCE</scope>
    <source>
        <tissue evidence="1">Shoot tissue taken approximately 20 cm above the soil surface</tissue>
    </source>
</reference>
<name>A0A0A9EIB3_ARUDO</name>